<dbReference type="Pfam" id="PF00368">
    <property type="entry name" value="HMG-CoA_red"/>
    <property type="match status" value="1"/>
</dbReference>
<dbReference type="HOGENOM" id="CLU_759965_0_0_2"/>
<proteinExistence type="predicted"/>
<dbReference type="EMBL" id="CP002051">
    <property type="protein sequence ID" value="ADI32213.1"/>
    <property type="molecule type" value="Genomic_DNA"/>
</dbReference>
<protein>
    <submittedName>
        <fullName evidence="1">Uncharacterized protein</fullName>
    </submittedName>
</protein>
<dbReference type="Proteomes" id="UP000002573">
    <property type="component" value="Chromosome"/>
</dbReference>
<sequence length="364" mass="40696">MGKRRSIIKDFLLKLKSSKKPLEEIDGLVENQNIAALLRRKILEEKLNISLSATGSSILDFVETEGKISYKSIGAIQVPVTVIGPLKIEGYYVRDEKYIPLASIYPALMEAVDLGAKIIGDTRIRVKINRCWLRLFTISPRRRPIDLCRIVESEIQTINESGKLKILCFGRGAGHIINTVMIGENGVCKTLTKWVEAKDLNNLLVKTIGSRIPVITPYLVFDTSINTDIHKGKLGDYNIEPNLFLEAYNALEDLKPIDNSLQPIILGVLTSFYSSIGIKPEYALRSDIRQYNAYTKFRKITVSINSRIIFPLTININELSIMNKEVIGILRLESLKSKYLSEIASALVLVAYIGLIASIAKASI</sequence>
<reference evidence="1 2" key="2">
    <citation type="journal article" date="2011" name="Stand. Genomic Sci.">
        <title>Complete genome sequence of Staphylothermus hellenicus P8.</title>
        <authorList>
            <person name="Anderson I."/>
            <person name="Wirth R."/>
            <person name="Lucas S."/>
            <person name="Copeland A."/>
            <person name="Lapidus A."/>
            <person name="Cheng J.F."/>
            <person name="Goodwin L."/>
            <person name="Pitluck S."/>
            <person name="Davenport K."/>
            <person name="Detter J.C."/>
            <person name="Han C."/>
            <person name="Tapia R."/>
            <person name="Land M."/>
            <person name="Hauser L."/>
            <person name="Pati A."/>
            <person name="Mikhailova N."/>
            <person name="Woyke T."/>
            <person name="Klenk H.P."/>
            <person name="Kyrpides N."/>
            <person name="Ivanova N."/>
        </authorList>
    </citation>
    <scope>NUCLEOTIDE SEQUENCE [LARGE SCALE GENOMIC DNA]</scope>
    <source>
        <strain evidence="2">DSM 12710 / JCM 10830 / BK20S6-10-b1 / P8</strain>
    </source>
</reference>
<dbReference type="eggNOG" id="arCOG04260">
    <property type="taxonomic scope" value="Archaea"/>
</dbReference>
<name>D7D8W7_STAHD</name>
<dbReference type="RefSeq" id="WP_013143411.1">
    <property type="nucleotide sequence ID" value="NC_014205.1"/>
</dbReference>
<dbReference type="GeneID" id="9234399"/>
<dbReference type="InterPro" id="IPR009029">
    <property type="entry name" value="HMG_CoA_Rdtase_sub-bd_dom_sf"/>
</dbReference>
<gene>
    <name evidence="1" type="ordered locus">Shell_1110</name>
</gene>
<evidence type="ECO:0000313" key="2">
    <source>
        <dbReference type="Proteomes" id="UP000002573"/>
    </source>
</evidence>
<accession>D7D8W7</accession>
<dbReference type="GO" id="GO:0015936">
    <property type="term" value="P:coenzyme A metabolic process"/>
    <property type="evidence" value="ECO:0007669"/>
    <property type="project" value="InterPro"/>
</dbReference>
<dbReference type="OrthoDB" id="10981at2157"/>
<keyword evidence="2" id="KW-1185">Reference proteome</keyword>
<dbReference type="GO" id="GO:0004420">
    <property type="term" value="F:hydroxymethylglutaryl-CoA reductase (NADPH) activity"/>
    <property type="evidence" value="ECO:0007669"/>
    <property type="project" value="InterPro"/>
</dbReference>
<reference evidence="2" key="1">
    <citation type="submission" date="2010-05" db="EMBL/GenBank/DDBJ databases">
        <title>Complete sequence of Staphylothermus hellenicus DSM 12710.</title>
        <authorList>
            <consortium name="US DOE Joint Genome Institute"/>
            <person name="Lucas S."/>
            <person name="Copeland A."/>
            <person name="Lapidus A."/>
            <person name="Cheng J.-F."/>
            <person name="Bruce D."/>
            <person name="Goodwin L."/>
            <person name="Pitluck S."/>
            <person name="Davenport K."/>
            <person name="Detter J.C."/>
            <person name="Han C."/>
            <person name="Tapia R."/>
            <person name="Larimer F."/>
            <person name="Land M."/>
            <person name="Hauser L."/>
            <person name="Kyrpides N."/>
            <person name="Mikhailova N."/>
            <person name="Anderson I.J."/>
            <person name="Woyke T."/>
        </authorList>
    </citation>
    <scope>NUCLEOTIDE SEQUENCE [LARGE SCALE GENOMIC DNA]</scope>
    <source>
        <strain evidence="2">DSM 12710 / JCM 10830 / BK20S6-10-b1 / P8</strain>
    </source>
</reference>
<dbReference type="SUPFAM" id="SSF56542">
    <property type="entry name" value="Substrate-binding domain of HMG-CoA reductase"/>
    <property type="match status" value="1"/>
</dbReference>
<dbReference type="AlphaFoldDB" id="D7D8W7"/>
<organism evidence="1 2">
    <name type="scientific">Staphylothermus hellenicus (strain DSM 12710 / JCM 10830 / BK20S6-10-b1 / P8)</name>
    <dbReference type="NCBI Taxonomy" id="591019"/>
    <lineage>
        <taxon>Archaea</taxon>
        <taxon>Thermoproteota</taxon>
        <taxon>Thermoprotei</taxon>
        <taxon>Desulfurococcales</taxon>
        <taxon>Desulfurococcaceae</taxon>
        <taxon>Staphylothermus</taxon>
    </lineage>
</organism>
<evidence type="ECO:0000313" key="1">
    <source>
        <dbReference type="EMBL" id="ADI32213.1"/>
    </source>
</evidence>
<dbReference type="PROSITE" id="PS50065">
    <property type="entry name" value="HMG_COA_REDUCTASE_4"/>
    <property type="match status" value="1"/>
</dbReference>
<dbReference type="KEGG" id="shc:Shell_1110"/>
<dbReference type="InterPro" id="IPR002202">
    <property type="entry name" value="HMG_CoA_Rdtase"/>
</dbReference>
<dbReference type="STRING" id="591019.Shell_1110"/>